<reference evidence="3" key="2">
    <citation type="submission" date="2021-03" db="UniProtKB">
        <authorList>
            <consortium name="EnsemblPlants"/>
        </authorList>
    </citation>
    <scope>IDENTIFICATION</scope>
</reference>
<sequence>MKTRGKSGIRKPKVLMASLTPASLKSALKDAKWFAAMSEEHTALKKNHTYSLVNLPPNREPIGCKWVLRVKENKDGSVERLKARLVAKGFHQQVGFDFHETFSPVVKPVTIRIVLTIALSKGWDVRQLDVNNAFLNGDLQEEIYMVQPPGFVDPEHPNKVCKLHKAIYGLKQAPRAWFEKLSSVLLSLGFQSARTDHSLFTLYTPNSVIYILIYVDDILITGSDSNQVTSLIHALSSRFALKDLGIMDFFLGIQTIHTSDGIVLSQQKYIQDLICKAELQGVKTQSSPMNSGLRLSNYGSEPVQDATAYRSLVGALQYATITRPDIAFSVNKVCQFMQQPLQSHLVAVKRILRYLAGTLDYGLHLKRSSSMHLEAYCDADWAADPDDRRSTTGYCIFLGGNLISWQSKKQATISRSSTEAEYRSLAAVVAELSWIQSLLTELHLPSSPSPLVWCDNLSTVHLSANPVLHARTKHIEIDLHYVRDKVLSKQIAVQHVPAEHQLADSLTKPISSSRFSLLRDKLGVVFILLTLIYIFVLNSNST</sequence>
<organism evidence="3 4">
    <name type="scientific">Cannabis sativa</name>
    <name type="common">Hemp</name>
    <name type="synonym">Marijuana</name>
    <dbReference type="NCBI Taxonomy" id="3483"/>
    <lineage>
        <taxon>Eukaryota</taxon>
        <taxon>Viridiplantae</taxon>
        <taxon>Streptophyta</taxon>
        <taxon>Embryophyta</taxon>
        <taxon>Tracheophyta</taxon>
        <taxon>Spermatophyta</taxon>
        <taxon>Magnoliopsida</taxon>
        <taxon>eudicotyledons</taxon>
        <taxon>Gunneridae</taxon>
        <taxon>Pentapetalae</taxon>
        <taxon>rosids</taxon>
        <taxon>fabids</taxon>
        <taxon>Rosales</taxon>
        <taxon>Cannabaceae</taxon>
        <taxon>Cannabis</taxon>
    </lineage>
</organism>
<evidence type="ECO:0000256" key="1">
    <source>
        <dbReference type="SAM" id="Phobius"/>
    </source>
</evidence>
<keyword evidence="1" id="KW-0812">Transmembrane</keyword>
<evidence type="ECO:0000313" key="4">
    <source>
        <dbReference type="Proteomes" id="UP000596661"/>
    </source>
</evidence>
<protein>
    <recommendedName>
        <fullName evidence="2">Reverse transcriptase Ty1/copia-type domain-containing protein</fullName>
    </recommendedName>
</protein>
<dbReference type="OMA" id="FICTHAN"/>
<dbReference type="EMBL" id="UZAU01000766">
    <property type="status" value="NOT_ANNOTATED_CDS"/>
    <property type="molecule type" value="Genomic_DNA"/>
</dbReference>
<dbReference type="Proteomes" id="UP000596661">
    <property type="component" value="Chromosome 9"/>
</dbReference>
<dbReference type="PANTHER" id="PTHR11439:SF455">
    <property type="entry name" value="RLK (RECEPTOR-LIKE PROTEIN KINASE) 8, PUTATIVE-RELATED"/>
    <property type="match status" value="1"/>
</dbReference>
<dbReference type="AlphaFoldDB" id="A0A803QDY6"/>
<feature type="transmembrane region" description="Helical" evidence="1">
    <location>
        <begin position="522"/>
        <end position="539"/>
    </location>
</feature>
<dbReference type="CDD" id="cd09272">
    <property type="entry name" value="RNase_HI_RT_Ty1"/>
    <property type="match status" value="1"/>
</dbReference>
<evidence type="ECO:0000259" key="2">
    <source>
        <dbReference type="Pfam" id="PF07727"/>
    </source>
</evidence>
<dbReference type="PANTHER" id="PTHR11439">
    <property type="entry name" value="GAG-POL-RELATED RETROTRANSPOSON"/>
    <property type="match status" value="1"/>
</dbReference>
<dbReference type="SUPFAM" id="SSF56672">
    <property type="entry name" value="DNA/RNA polymerases"/>
    <property type="match status" value="1"/>
</dbReference>
<evidence type="ECO:0000313" key="3">
    <source>
        <dbReference type="EnsemblPlants" id="cds.evm.model.09.1285"/>
    </source>
</evidence>
<proteinExistence type="predicted"/>
<feature type="domain" description="Reverse transcriptase Ty1/copia-type" evidence="2">
    <location>
        <begin position="47"/>
        <end position="290"/>
    </location>
</feature>
<keyword evidence="4" id="KW-1185">Reference proteome</keyword>
<dbReference type="InterPro" id="IPR013103">
    <property type="entry name" value="RVT_2"/>
</dbReference>
<accession>A0A803QDY6</accession>
<dbReference type="EnsemblPlants" id="evm.model.09.1285">
    <property type="protein sequence ID" value="cds.evm.model.09.1285"/>
    <property type="gene ID" value="evm.TU.09.1285"/>
</dbReference>
<reference evidence="3" key="1">
    <citation type="submission" date="2018-11" db="EMBL/GenBank/DDBJ databases">
        <authorList>
            <person name="Grassa J C."/>
        </authorList>
    </citation>
    <scope>NUCLEOTIDE SEQUENCE [LARGE SCALE GENOMIC DNA]</scope>
</reference>
<keyword evidence="1" id="KW-0472">Membrane</keyword>
<name>A0A803QDY6_CANSA</name>
<dbReference type="Gramene" id="evm.model.09.1285">
    <property type="protein sequence ID" value="cds.evm.model.09.1285"/>
    <property type="gene ID" value="evm.TU.09.1285"/>
</dbReference>
<dbReference type="InterPro" id="IPR043502">
    <property type="entry name" value="DNA/RNA_pol_sf"/>
</dbReference>
<dbReference type="Pfam" id="PF07727">
    <property type="entry name" value="RVT_2"/>
    <property type="match status" value="1"/>
</dbReference>
<keyword evidence="1" id="KW-1133">Transmembrane helix</keyword>